<dbReference type="Proteomes" id="UP000618445">
    <property type="component" value="Unassembled WGS sequence"/>
</dbReference>
<proteinExistence type="predicted"/>
<comment type="caution">
    <text evidence="1">The sequence shown here is derived from an EMBL/GenBank/DDBJ whole genome shotgun (WGS) entry which is preliminary data.</text>
</comment>
<sequence>MSYTFLLAQLPNVASVLEDAIAEIEYYAAYEPDVINCAIAFAIFKPLEMTFTYGIEYLSAFFNGDRQITASLD</sequence>
<organism evidence="1 2">
    <name type="scientific">Phormidium tenue FACHB-1050</name>
    <dbReference type="NCBI Taxonomy" id="2692857"/>
    <lineage>
        <taxon>Bacteria</taxon>
        <taxon>Bacillati</taxon>
        <taxon>Cyanobacteriota</taxon>
        <taxon>Cyanophyceae</taxon>
        <taxon>Oscillatoriophycideae</taxon>
        <taxon>Oscillatoriales</taxon>
        <taxon>Oscillatoriaceae</taxon>
        <taxon>Phormidium</taxon>
    </lineage>
</organism>
<accession>A0ABR8C3Z7</accession>
<evidence type="ECO:0000313" key="1">
    <source>
        <dbReference type="EMBL" id="MBD2315438.1"/>
    </source>
</evidence>
<evidence type="ECO:0000313" key="2">
    <source>
        <dbReference type="Proteomes" id="UP000618445"/>
    </source>
</evidence>
<reference evidence="1 2" key="1">
    <citation type="journal article" date="2020" name="ISME J.">
        <title>Comparative genomics reveals insights into cyanobacterial evolution and habitat adaptation.</title>
        <authorList>
            <person name="Chen M.Y."/>
            <person name="Teng W.K."/>
            <person name="Zhao L."/>
            <person name="Hu C.X."/>
            <person name="Zhou Y.K."/>
            <person name="Han B.P."/>
            <person name="Song L.R."/>
            <person name="Shu W.S."/>
        </authorList>
    </citation>
    <scope>NUCLEOTIDE SEQUENCE [LARGE SCALE GENOMIC DNA]</scope>
    <source>
        <strain evidence="1 2">FACHB-1050</strain>
    </source>
</reference>
<keyword evidence="2" id="KW-1185">Reference proteome</keyword>
<protein>
    <submittedName>
        <fullName evidence="1">Uncharacterized protein</fullName>
    </submittedName>
</protein>
<dbReference type="EMBL" id="JACJQY010000001">
    <property type="protein sequence ID" value="MBD2315438.1"/>
    <property type="molecule type" value="Genomic_DNA"/>
</dbReference>
<name>A0ABR8C3Z7_9CYAN</name>
<dbReference type="RefSeq" id="WP_190575515.1">
    <property type="nucleotide sequence ID" value="NZ_CAWPQU010000001.1"/>
</dbReference>
<gene>
    <name evidence="1" type="ORF">H6G05_01070</name>
</gene>